<accession>A0A381N7B4</accession>
<proteinExistence type="predicted"/>
<dbReference type="EMBL" id="UINC01000174">
    <property type="protein sequence ID" value="SUZ50511.1"/>
    <property type="molecule type" value="Genomic_DNA"/>
</dbReference>
<protein>
    <submittedName>
        <fullName evidence="1">Uncharacterized protein</fullName>
    </submittedName>
</protein>
<sequence length="69" mass="8115">MTFQKKLILENFNYSHYLKLIDFCKTKTNDVPNKIGILLLNLKNPQTSDQNSLKLKVRKRPRWTPISAP</sequence>
<name>A0A381N7B4_9ZZZZ</name>
<evidence type="ECO:0000313" key="1">
    <source>
        <dbReference type="EMBL" id="SUZ50511.1"/>
    </source>
</evidence>
<gene>
    <name evidence="1" type="ORF">METZ01_LOCUS3365</name>
</gene>
<organism evidence="1">
    <name type="scientific">marine metagenome</name>
    <dbReference type="NCBI Taxonomy" id="408172"/>
    <lineage>
        <taxon>unclassified sequences</taxon>
        <taxon>metagenomes</taxon>
        <taxon>ecological metagenomes</taxon>
    </lineage>
</organism>
<reference evidence="1" key="1">
    <citation type="submission" date="2018-05" db="EMBL/GenBank/DDBJ databases">
        <authorList>
            <person name="Lanie J.A."/>
            <person name="Ng W.-L."/>
            <person name="Kazmierczak K.M."/>
            <person name="Andrzejewski T.M."/>
            <person name="Davidsen T.M."/>
            <person name="Wayne K.J."/>
            <person name="Tettelin H."/>
            <person name="Glass J.I."/>
            <person name="Rusch D."/>
            <person name="Podicherti R."/>
            <person name="Tsui H.-C.T."/>
            <person name="Winkler M.E."/>
        </authorList>
    </citation>
    <scope>NUCLEOTIDE SEQUENCE</scope>
</reference>
<dbReference type="AlphaFoldDB" id="A0A381N7B4"/>